<evidence type="ECO:0000259" key="1">
    <source>
        <dbReference type="SMART" id="SM00989"/>
    </source>
</evidence>
<organism evidence="2 5">
    <name type="scientific">Pseudoduganella albidiflava</name>
    <dbReference type="NCBI Taxonomy" id="321983"/>
    <lineage>
        <taxon>Bacteria</taxon>
        <taxon>Pseudomonadati</taxon>
        <taxon>Pseudomonadota</taxon>
        <taxon>Betaproteobacteria</taxon>
        <taxon>Burkholderiales</taxon>
        <taxon>Oxalobacteraceae</taxon>
        <taxon>Telluria group</taxon>
        <taxon>Pseudoduganella</taxon>
    </lineage>
</organism>
<protein>
    <recommendedName>
        <fullName evidence="1">4-vinyl reductase 4VR domain-containing protein</fullName>
    </recommendedName>
</protein>
<dbReference type="RefSeq" id="WP_131144933.1">
    <property type="nucleotide sequence ID" value="NZ_BMWV01000002.1"/>
</dbReference>
<evidence type="ECO:0000313" key="3">
    <source>
        <dbReference type="EMBL" id="QBI00804.1"/>
    </source>
</evidence>
<dbReference type="Proteomes" id="UP000292307">
    <property type="component" value="Chromosome"/>
</dbReference>
<dbReference type="EMBL" id="CP036401">
    <property type="protein sequence ID" value="QBI00804.1"/>
    <property type="molecule type" value="Genomic_DNA"/>
</dbReference>
<keyword evidence="4" id="KW-1185">Reference proteome</keyword>
<dbReference type="OrthoDB" id="9114748at2"/>
<proteinExistence type="predicted"/>
<reference evidence="2" key="3">
    <citation type="submission" date="2022-12" db="EMBL/GenBank/DDBJ databases">
        <authorList>
            <person name="Sun Q."/>
            <person name="Kim S."/>
        </authorList>
    </citation>
    <scope>NUCLEOTIDE SEQUENCE</scope>
    <source>
        <strain evidence="2">KCTC 12343</strain>
    </source>
</reference>
<dbReference type="Pfam" id="PF02830">
    <property type="entry name" value="V4R"/>
    <property type="match status" value="1"/>
</dbReference>
<evidence type="ECO:0000313" key="4">
    <source>
        <dbReference type="Proteomes" id="UP000292307"/>
    </source>
</evidence>
<dbReference type="InterPro" id="IPR004096">
    <property type="entry name" value="V4R"/>
</dbReference>
<reference evidence="3 4" key="2">
    <citation type="submission" date="2019-02" db="EMBL/GenBank/DDBJ databases">
        <title>Draft Genome Sequences of Six Type Strains of the Genus Massilia.</title>
        <authorList>
            <person name="Miess H."/>
            <person name="Frediansyhah A."/>
            <person name="Gross H."/>
        </authorList>
    </citation>
    <scope>NUCLEOTIDE SEQUENCE [LARGE SCALE GENOMIC DNA]</scope>
    <source>
        <strain evidence="3 4">DSM 17472</strain>
    </source>
</reference>
<name>A0A411WVN2_9BURK</name>
<dbReference type="SUPFAM" id="SSF111126">
    <property type="entry name" value="Ligand-binding domain in the NO signalling and Golgi transport"/>
    <property type="match status" value="1"/>
</dbReference>
<dbReference type="AlphaFoldDB" id="A0A411WVN2"/>
<dbReference type="EMBL" id="BMWV01000002">
    <property type="protein sequence ID" value="GGY30648.1"/>
    <property type="molecule type" value="Genomic_DNA"/>
</dbReference>
<reference evidence="2" key="1">
    <citation type="journal article" date="2014" name="Int. J. Syst. Evol. Microbiol.">
        <title>Complete genome sequence of Corynebacterium casei LMG S-19264T (=DSM 44701T), isolated from a smear-ripened cheese.</title>
        <authorList>
            <consortium name="US DOE Joint Genome Institute (JGI-PGF)"/>
            <person name="Walter F."/>
            <person name="Albersmeier A."/>
            <person name="Kalinowski J."/>
            <person name="Ruckert C."/>
        </authorList>
    </citation>
    <scope>NUCLEOTIDE SEQUENCE</scope>
    <source>
        <strain evidence="2">KCTC 12343</strain>
    </source>
</reference>
<accession>A0A411WVN2</accession>
<gene>
    <name evidence="3" type="ORF">EYF70_08045</name>
    <name evidence="2" type="ORF">GCM10007387_10420</name>
</gene>
<feature type="domain" description="4-vinyl reductase 4VR" evidence="1">
    <location>
        <begin position="99"/>
        <end position="161"/>
    </location>
</feature>
<dbReference type="InterPro" id="IPR024096">
    <property type="entry name" value="NO_sig/Golgi_transp_ligand-bd"/>
</dbReference>
<evidence type="ECO:0000313" key="2">
    <source>
        <dbReference type="EMBL" id="GGY30648.1"/>
    </source>
</evidence>
<evidence type="ECO:0000313" key="5">
    <source>
        <dbReference type="Proteomes" id="UP000628442"/>
    </source>
</evidence>
<dbReference type="PANTHER" id="PTHR35090">
    <property type="entry name" value="DNA-DIRECTED RNA POLYMERASE SUBUNIT I"/>
    <property type="match status" value="1"/>
</dbReference>
<sequence length="180" mass="18976">MSAFWDRIGIDETAGTIFDGDRRYLMMRTDVLMGMLHELPAALRGQVLAALAESTRQHGGKSVRAYLEAGSSDGLARTVVEGAAAFGWGVWHFSAGAHEAGLEVENSPFAAGHGPSDVPVCAPIRGIFHSLAQSVLGSDVRVTETQCAAQHGGRCRFVARRAEPSATSLSQTPLSGTPLS</sequence>
<dbReference type="Proteomes" id="UP000628442">
    <property type="component" value="Unassembled WGS sequence"/>
</dbReference>
<dbReference type="SMART" id="SM00989">
    <property type="entry name" value="V4R"/>
    <property type="match status" value="1"/>
</dbReference>
<dbReference type="PANTHER" id="PTHR35090:SF1">
    <property type="entry name" value="SLR0144 PROTEIN"/>
    <property type="match status" value="1"/>
</dbReference>
<dbReference type="Gene3D" id="3.30.1380.20">
    <property type="entry name" value="Trafficking protein particle complex subunit 3"/>
    <property type="match status" value="1"/>
</dbReference>